<dbReference type="EMBL" id="CAMXCT030005046">
    <property type="protein sequence ID" value="CAL4798530.1"/>
    <property type="molecule type" value="Genomic_DNA"/>
</dbReference>
<dbReference type="EMBL" id="CAMXCT010005046">
    <property type="protein sequence ID" value="CAI4011218.1"/>
    <property type="molecule type" value="Genomic_DNA"/>
</dbReference>
<dbReference type="Gene3D" id="1.25.10.10">
    <property type="entry name" value="Leucine-rich Repeat Variant"/>
    <property type="match status" value="1"/>
</dbReference>
<proteinExistence type="predicted"/>
<dbReference type="InterPro" id="IPR011989">
    <property type="entry name" value="ARM-like"/>
</dbReference>
<dbReference type="InterPro" id="IPR016024">
    <property type="entry name" value="ARM-type_fold"/>
</dbReference>
<dbReference type="OrthoDB" id="436373at2759"/>
<name>A0A9P1GFJ3_9DINO</name>
<sequence>MAVLQPEDGVLDLFRAVDGLHKAYWRSCSEPVANRAVSKLRQPLVELVGSAVLHVLEEMQSGLADPRVQAVGVCFLKAALSGSDGTTKDILQKAGVVEVLVRSMTNHASTEYLLQDALSILDELHGLSALLQALEHLRSSPFATKAALISLRTSARARWNEVEAQDAFQVIRVILLSLRAHQEGHVILAGLQLLSDLAGDLPETRIAFFKLGGWDWLLQVLESWEELSIQQEGIRMVSQLCKGGACGDAFGARVGVVLERSLQRSQNDGKVLYWGLWAVQQLHGVQSLLATLRTNCDVFNEKSEKVVKSTLRSLSDLTWEGDQAGLVSWLIFRLRRPYGVTVLAGTMDKVWLSD</sequence>
<gene>
    <name evidence="1" type="ORF">C1SCF055_LOCUS36401</name>
</gene>
<dbReference type="SUPFAM" id="SSF48371">
    <property type="entry name" value="ARM repeat"/>
    <property type="match status" value="1"/>
</dbReference>
<reference evidence="1" key="1">
    <citation type="submission" date="2022-10" db="EMBL/GenBank/DDBJ databases">
        <authorList>
            <person name="Chen Y."/>
            <person name="Dougan E. K."/>
            <person name="Chan C."/>
            <person name="Rhodes N."/>
            <person name="Thang M."/>
        </authorList>
    </citation>
    <scope>NUCLEOTIDE SEQUENCE</scope>
</reference>
<accession>A0A9P1GFJ3</accession>
<protein>
    <submittedName>
        <fullName evidence="2">Protein unc-45 homolog B</fullName>
    </submittedName>
</protein>
<organism evidence="1">
    <name type="scientific">Cladocopium goreaui</name>
    <dbReference type="NCBI Taxonomy" id="2562237"/>
    <lineage>
        <taxon>Eukaryota</taxon>
        <taxon>Sar</taxon>
        <taxon>Alveolata</taxon>
        <taxon>Dinophyceae</taxon>
        <taxon>Suessiales</taxon>
        <taxon>Symbiodiniaceae</taxon>
        <taxon>Cladocopium</taxon>
    </lineage>
</organism>
<dbReference type="AlphaFoldDB" id="A0A9P1GFJ3"/>
<comment type="caution">
    <text evidence="1">The sequence shown here is derived from an EMBL/GenBank/DDBJ whole genome shotgun (WGS) entry which is preliminary data.</text>
</comment>
<dbReference type="EMBL" id="CAMXCT020005046">
    <property type="protein sequence ID" value="CAL1164593.1"/>
    <property type="molecule type" value="Genomic_DNA"/>
</dbReference>
<evidence type="ECO:0000313" key="2">
    <source>
        <dbReference type="EMBL" id="CAL4798530.1"/>
    </source>
</evidence>
<dbReference type="Proteomes" id="UP001152797">
    <property type="component" value="Unassembled WGS sequence"/>
</dbReference>
<keyword evidence="3" id="KW-1185">Reference proteome</keyword>
<evidence type="ECO:0000313" key="3">
    <source>
        <dbReference type="Proteomes" id="UP001152797"/>
    </source>
</evidence>
<evidence type="ECO:0000313" key="1">
    <source>
        <dbReference type="EMBL" id="CAI4011218.1"/>
    </source>
</evidence>
<reference evidence="2 3" key="2">
    <citation type="submission" date="2024-05" db="EMBL/GenBank/DDBJ databases">
        <authorList>
            <person name="Chen Y."/>
            <person name="Shah S."/>
            <person name="Dougan E. K."/>
            <person name="Thang M."/>
            <person name="Chan C."/>
        </authorList>
    </citation>
    <scope>NUCLEOTIDE SEQUENCE [LARGE SCALE GENOMIC DNA]</scope>
</reference>